<evidence type="ECO:0000313" key="3">
    <source>
        <dbReference type="Proteomes" id="UP000887116"/>
    </source>
</evidence>
<comment type="caution">
    <text evidence="2">The sequence shown here is derived from an EMBL/GenBank/DDBJ whole genome shotgun (WGS) entry which is preliminary data.</text>
</comment>
<dbReference type="EMBL" id="BMAO01025503">
    <property type="protein sequence ID" value="GFR03195.1"/>
    <property type="molecule type" value="Genomic_DNA"/>
</dbReference>
<keyword evidence="3" id="KW-1185">Reference proteome</keyword>
<organism evidence="2 3">
    <name type="scientific">Trichonephila clavata</name>
    <name type="common">Joro spider</name>
    <name type="synonym">Nephila clavata</name>
    <dbReference type="NCBI Taxonomy" id="2740835"/>
    <lineage>
        <taxon>Eukaryota</taxon>
        <taxon>Metazoa</taxon>
        <taxon>Ecdysozoa</taxon>
        <taxon>Arthropoda</taxon>
        <taxon>Chelicerata</taxon>
        <taxon>Arachnida</taxon>
        <taxon>Araneae</taxon>
        <taxon>Araneomorphae</taxon>
        <taxon>Entelegynae</taxon>
        <taxon>Araneoidea</taxon>
        <taxon>Nephilidae</taxon>
        <taxon>Trichonephila</taxon>
    </lineage>
</organism>
<sequence>MKEIVRKQIKEHQQGKDAALTELESLPQCITPDCSDCHVNQIISKTPSPMPEEPQTLVNNPPIITKNSESIEDNPLLKRKPKKKGRNLRIRRMTLSSLKKPRDLLLLPLVNQSPQLIVFRISNPMLKNKLNRNKYPRIPPPLSPFPLFISK</sequence>
<dbReference type="Proteomes" id="UP000887116">
    <property type="component" value="Unassembled WGS sequence"/>
</dbReference>
<dbReference type="AlphaFoldDB" id="A0A8X6IEE7"/>
<evidence type="ECO:0000256" key="1">
    <source>
        <dbReference type="SAM" id="MobiDB-lite"/>
    </source>
</evidence>
<proteinExistence type="predicted"/>
<accession>A0A8X6IEE7</accession>
<feature type="region of interest" description="Disordered" evidence="1">
    <location>
        <begin position="45"/>
        <end position="65"/>
    </location>
</feature>
<reference evidence="2" key="1">
    <citation type="submission" date="2020-07" db="EMBL/GenBank/DDBJ databases">
        <title>Multicomponent nature underlies the extraordinary mechanical properties of spider dragline silk.</title>
        <authorList>
            <person name="Kono N."/>
            <person name="Nakamura H."/>
            <person name="Mori M."/>
            <person name="Yoshida Y."/>
            <person name="Ohtoshi R."/>
            <person name="Malay A.D."/>
            <person name="Moran D.A.P."/>
            <person name="Tomita M."/>
            <person name="Numata K."/>
            <person name="Arakawa K."/>
        </authorList>
    </citation>
    <scope>NUCLEOTIDE SEQUENCE</scope>
</reference>
<gene>
    <name evidence="2" type="ORF">TNCT_44071</name>
</gene>
<evidence type="ECO:0000313" key="2">
    <source>
        <dbReference type="EMBL" id="GFR03195.1"/>
    </source>
</evidence>
<protein>
    <submittedName>
        <fullName evidence="2">Uncharacterized protein</fullName>
    </submittedName>
</protein>
<name>A0A8X6IEE7_TRICU</name>